<evidence type="ECO:0000313" key="4">
    <source>
        <dbReference type="Proteomes" id="UP000645217"/>
    </source>
</evidence>
<dbReference type="Pfam" id="PF08028">
    <property type="entry name" value="Acyl-CoA_dh_2"/>
    <property type="match status" value="1"/>
</dbReference>
<protein>
    <recommendedName>
        <fullName evidence="2">Acyl-CoA dehydrogenase C-terminal domain-containing protein</fullName>
    </recommendedName>
</protein>
<accession>A0A917RL62</accession>
<keyword evidence="4" id="KW-1185">Reference proteome</keyword>
<dbReference type="Gene3D" id="1.20.140.10">
    <property type="entry name" value="Butyryl-CoA Dehydrogenase, subunit A, domain 3"/>
    <property type="match status" value="1"/>
</dbReference>
<dbReference type="SUPFAM" id="SSF47203">
    <property type="entry name" value="Acyl-CoA dehydrogenase C-terminal domain-like"/>
    <property type="match status" value="1"/>
</dbReference>
<dbReference type="InterPro" id="IPR036250">
    <property type="entry name" value="AcylCo_DH-like_C"/>
</dbReference>
<evidence type="ECO:0000256" key="1">
    <source>
        <dbReference type="ARBA" id="ARBA00023002"/>
    </source>
</evidence>
<reference evidence="3" key="2">
    <citation type="submission" date="2020-09" db="EMBL/GenBank/DDBJ databases">
        <authorList>
            <person name="Sun Q."/>
            <person name="Ohkuma M."/>
        </authorList>
    </citation>
    <scope>NUCLEOTIDE SEQUENCE</scope>
    <source>
        <strain evidence="3">JCM 13064</strain>
    </source>
</reference>
<dbReference type="AlphaFoldDB" id="A0A917RL62"/>
<evidence type="ECO:0000313" key="3">
    <source>
        <dbReference type="EMBL" id="GGL12816.1"/>
    </source>
</evidence>
<name>A0A917RL62_9ACTN</name>
<keyword evidence="1" id="KW-0560">Oxidoreductase</keyword>
<gene>
    <name evidence="3" type="ORF">GCM10007964_63580</name>
</gene>
<dbReference type="GO" id="GO:0016627">
    <property type="term" value="F:oxidoreductase activity, acting on the CH-CH group of donors"/>
    <property type="evidence" value="ECO:0007669"/>
    <property type="project" value="InterPro"/>
</dbReference>
<feature type="domain" description="Acyl-CoA dehydrogenase C-terminal" evidence="2">
    <location>
        <begin position="2"/>
        <end position="80"/>
    </location>
</feature>
<organism evidence="3 4">
    <name type="scientific">Sphaerisporangium melleum</name>
    <dbReference type="NCBI Taxonomy" id="321316"/>
    <lineage>
        <taxon>Bacteria</taxon>
        <taxon>Bacillati</taxon>
        <taxon>Actinomycetota</taxon>
        <taxon>Actinomycetes</taxon>
        <taxon>Streptosporangiales</taxon>
        <taxon>Streptosporangiaceae</taxon>
        <taxon>Sphaerisporangium</taxon>
    </lineage>
</organism>
<dbReference type="Proteomes" id="UP000645217">
    <property type="component" value="Unassembled WGS sequence"/>
</dbReference>
<proteinExistence type="predicted"/>
<dbReference type="InterPro" id="IPR013107">
    <property type="entry name" value="Acyl-CoA_DH_C"/>
</dbReference>
<reference evidence="3" key="1">
    <citation type="journal article" date="2014" name="Int. J. Syst. Evol. Microbiol.">
        <title>Complete genome sequence of Corynebacterium casei LMG S-19264T (=DSM 44701T), isolated from a smear-ripened cheese.</title>
        <authorList>
            <consortium name="US DOE Joint Genome Institute (JGI-PGF)"/>
            <person name="Walter F."/>
            <person name="Albersmeier A."/>
            <person name="Kalinowski J."/>
            <person name="Ruckert C."/>
        </authorList>
    </citation>
    <scope>NUCLEOTIDE SEQUENCE</scope>
    <source>
        <strain evidence="3">JCM 13064</strain>
    </source>
</reference>
<comment type="caution">
    <text evidence="3">The sequence shown here is derived from an EMBL/GenBank/DDBJ whole genome shotgun (WGS) entry which is preliminary data.</text>
</comment>
<evidence type="ECO:0000259" key="2">
    <source>
        <dbReference type="Pfam" id="PF08028"/>
    </source>
</evidence>
<sequence>MSARLRVAKWALLAAVAEAGEDPAADERTLTTLMVAKRHAVCEANAIVDLALEVVGGSAFFRRSPLDRAYRDVRAGRFHPINPEATLALAGATALAEARLTTWEGVRYRTARPRSSLRSALRRSPLPA</sequence>
<dbReference type="EMBL" id="BMNT01000045">
    <property type="protein sequence ID" value="GGL12816.1"/>
    <property type="molecule type" value="Genomic_DNA"/>
</dbReference>